<gene>
    <name evidence="1" type="ORF">BGE01nite_29950</name>
</gene>
<organism evidence="1 2">
    <name type="scientific">Brevifollis gellanilyticus</name>
    <dbReference type="NCBI Taxonomy" id="748831"/>
    <lineage>
        <taxon>Bacteria</taxon>
        <taxon>Pseudomonadati</taxon>
        <taxon>Verrucomicrobiota</taxon>
        <taxon>Verrucomicrobiia</taxon>
        <taxon>Verrucomicrobiales</taxon>
        <taxon>Verrucomicrobiaceae</taxon>
    </lineage>
</organism>
<dbReference type="OrthoDB" id="193019at2"/>
<dbReference type="InterPro" id="IPR010261">
    <property type="entry name" value="Tir_chaperone"/>
</dbReference>
<comment type="caution">
    <text evidence="1">The sequence shown here is derived from an EMBL/GenBank/DDBJ whole genome shotgun (WGS) entry which is preliminary data.</text>
</comment>
<name>A0A512MAD9_9BACT</name>
<dbReference type="AlphaFoldDB" id="A0A512MAD9"/>
<dbReference type="RefSeq" id="WP_146851277.1">
    <property type="nucleotide sequence ID" value="NZ_BKAG01000020.1"/>
</dbReference>
<evidence type="ECO:0008006" key="3">
    <source>
        <dbReference type="Google" id="ProtNLM"/>
    </source>
</evidence>
<evidence type="ECO:0000313" key="2">
    <source>
        <dbReference type="Proteomes" id="UP000321577"/>
    </source>
</evidence>
<dbReference type="Gene3D" id="3.30.1460.10">
    <property type="match status" value="1"/>
</dbReference>
<proteinExistence type="predicted"/>
<protein>
    <recommendedName>
        <fullName evidence="3">Type III secretion system chaperone</fullName>
    </recommendedName>
</protein>
<dbReference type="Pfam" id="PF05932">
    <property type="entry name" value="CesT"/>
    <property type="match status" value="1"/>
</dbReference>
<accession>A0A512MAD9</accession>
<keyword evidence="2" id="KW-1185">Reference proteome</keyword>
<dbReference type="Proteomes" id="UP000321577">
    <property type="component" value="Unassembled WGS sequence"/>
</dbReference>
<dbReference type="SUPFAM" id="SSF69635">
    <property type="entry name" value="Type III secretory system chaperone-like"/>
    <property type="match status" value="1"/>
</dbReference>
<sequence length="150" mass="16222">MNIADALTELGRQMGMADLALNDSGLCRVVFDHSLVVDFEEMDEGKTLHLSSSIASLDADTHGELYFQTLLSANLLGVATGGACFSITDDNSEVIFERRLEMNSLDFTGFNHAVESFVNHLEGWKEKLGTLPAGHGSAAAGLEPHFHIRA</sequence>
<evidence type="ECO:0000313" key="1">
    <source>
        <dbReference type="EMBL" id="GEP43704.1"/>
    </source>
</evidence>
<dbReference type="EMBL" id="BKAG01000020">
    <property type="protein sequence ID" value="GEP43704.1"/>
    <property type="molecule type" value="Genomic_DNA"/>
</dbReference>
<dbReference type="CDD" id="cd16364">
    <property type="entry name" value="T3SC_I-like"/>
    <property type="match status" value="1"/>
</dbReference>
<reference evidence="1 2" key="1">
    <citation type="submission" date="2019-07" db="EMBL/GenBank/DDBJ databases">
        <title>Whole genome shotgun sequence of Brevifollis gellanilyticus NBRC 108608.</title>
        <authorList>
            <person name="Hosoyama A."/>
            <person name="Uohara A."/>
            <person name="Ohji S."/>
            <person name="Ichikawa N."/>
        </authorList>
    </citation>
    <scope>NUCLEOTIDE SEQUENCE [LARGE SCALE GENOMIC DNA]</scope>
    <source>
        <strain evidence="1 2">NBRC 108608</strain>
    </source>
</reference>
<dbReference type="GO" id="GO:0030254">
    <property type="term" value="P:protein secretion by the type III secretion system"/>
    <property type="evidence" value="ECO:0007669"/>
    <property type="project" value="InterPro"/>
</dbReference>